<organism evidence="1 2">
    <name type="scientific">Paractinoplanes lichenicola</name>
    <dbReference type="NCBI Taxonomy" id="2802976"/>
    <lineage>
        <taxon>Bacteria</taxon>
        <taxon>Bacillati</taxon>
        <taxon>Actinomycetota</taxon>
        <taxon>Actinomycetes</taxon>
        <taxon>Micromonosporales</taxon>
        <taxon>Micromonosporaceae</taxon>
        <taxon>Paractinoplanes</taxon>
    </lineage>
</organism>
<proteinExistence type="predicted"/>
<evidence type="ECO:0000313" key="1">
    <source>
        <dbReference type="EMBL" id="MBL7260520.1"/>
    </source>
</evidence>
<dbReference type="EMBL" id="JAENHO010000014">
    <property type="protein sequence ID" value="MBL7260520.1"/>
    <property type="molecule type" value="Genomic_DNA"/>
</dbReference>
<protein>
    <submittedName>
        <fullName evidence="1">Uncharacterized protein</fullName>
    </submittedName>
</protein>
<gene>
    <name evidence="1" type="ORF">JKJ07_40125</name>
</gene>
<name>A0ABS1W1B3_9ACTN</name>
<evidence type="ECO:0000313" key="2">
    <source>
        <dbReference type="Proteomes" id="UP000598996"/>
    </source>
</evidence>
<comment type="caution">
    <text evidence="1">The sequence shown here is derived from an EMBL/GenBank/DDBJ whole genome shotgun (WGS) entry which is preliminary data.</text>
</comment>
<reference evidence="1 2" key="1">
    <citation type="submission" date="2021-01" db="EMBL/GenBank/DDBJ databases">
        <title>Actinoplanes sp. nov. LDG1-01 isolated from lichen.</title>
        <authorList>
            <person name="Saeng-In P."/>
            <person name="Phongsopitanun W."/>
            <person name="Kanchanasin P."/>
            <person name="Yuki M."/>
            <person name="Kudo T."/>
            <person name="Ohkuma M."/>
            <person name="Tanasupawat S."/>
        </authorList>
    </citation>
    <scope>NUCLEOTIDE SEQUENCE [LARGE SCALE GENOMIC DNA]</scope>
    <source>
        <strain evidence="1 2">LDG1-01</strain>
    </source>
</reference>
<accession>A0ABS1W1B3</accession>
<dbReference type="Proteomes" id="UP000598996">
    <property type="component" value="Unassembled WGS sequence"/>
</dbReference>
<sequence>MDCEILTVHDAELRLVMLTAEPGSPDAAKLTALTS</sequence>
<keyword evidence="2" id="KW-1185">Reference proteome</keyword>